<feature type="region of interest" description="Disordered" evidence="1">
    <location>
        <begin position="101"/>
        <end position="170"/>
    </location>
</feature>
<dbReference type="EMBL" id="JAACJK010000172">
    <property type="protein sequence ID" value="KAF5319893.1"/>
    <property type="molecule type" value="Genomic_DNA"/>
</dbReference>
<feature type="region of interest" description="Disordered" evidence="1">
    <location>
        <begin position="393"/>
        <end position="412"/>
    </location>
</feature>
<reference evidence="2 3" key="1">
    <citation type="journal article" date="2020" name="ISME J.">
        <title>Uncovering the hidden diversity of litter-decomposition mechanisms in mushroom-forming fungi.</title>
        <authorList>
            <person name="Floudas D."/>
            <person name="Bentzer J."/>
            <person name="Ahren D."/>
            <person name="Johansson T."/>
            <person name="Persson P."/>
            <person name="Tunlid A."/>
        </authorList>
    </citation>
    <scope>NUCLEOTIDE SEQUENCE [LARGE SCALE GENOMIC DNA]</scope>
    <source>
        <strain evidence="2 3">CBS 175.51</strain>
    </source>
</reference>
<organism evidence="2 3">
    <name type="scientific">Ephemerocybe angulata</name>
    <dbReference type="NCBI Taxonomy" id="980116"/>
    <lineage>
        <taxon>Eukaryota</taxon>
        <taxon>Fungi</taxon>
        <taxon>Dikarya</taxon>
        <taxon>Basidiomycota</taxon>
        <taxon>Agaricomycotina</taxon>
        <taxon>Agaricomycetes</taxon>
        <taxon>Agaricomycetidae</taxon>
        <taxon>Agaricales</taxon>
        <taxon>Agaricineae</taxon>
        <taxon>Psathyrellaceae</taxon>
        <taxon>Ephemerocybe</taxon>
    </lineage>
</organism>
<dbReference type="Proteomes" id="UP000541558">
    <property type="component" value="Unassembled WGS sequence"/>
</dbReference>
<comment type="caution">
    <text evidence="2">The sequence shown here is derived from an EMBL/GenBank/DDBJ whole genome shotgun (WGS) entry which is preliminary data.</text>
</comment>
<dbReference type="OrthoDB" id="10357123at2759"/>
<feature type="compositionally biased region" description="Basic and acidic residues" evidence="1">
    <location>
        <begin position="151"/>
        <end position="163"/>
    </location>
</feature>
<accession>A0A8H5BB90</accession>
<proteinExistence type="predicted"/>
<sequence length="622" mass="66976">MSPLRETTKTNIATPHKVANGLVRSYAYGGPVEDDHNPFQDSEFYDRPSKVFNFSPFADTAPATPTLHESYPPPVNEGMRASSVLGPRMTGFGSRRGALFLSPRAQPYSSSQLRPTIRKPKKRSSAQLDHSTSNSPLVHYPRALLPSSVSGEREASSSERTSFDRSIPSQSISGMGLEMYQASDSGYSPAGGIYVGAIDPSDDPLCWDSDRPRDVTLNVGNPRIVESQTARLRLPTEFSANALISPPSRNADECYLASSSSPVIPSDSSPTPLPGRDDNRRVRVKRPSTKLKWFEPIELPAAGITEAVTETTTASSKTSTSTATSDTGHELMLRLLSTPGAPSPTTLDTPRPIPVTTAFTPGLIRTRLNSSQLGSPLKISVCAPVDFVTPRRNSSLNQLPEPLDAEASEPSNSPMFGMFGTLKGLHWSPYQQSPVGVLGDTSSPAAVNIKTLMAPRPTRGLKPAPFPITPGGTIHWSAEDLGGPSGSFTRSEPIDDPFCTSAGIGTFTPSAPRPSSLNLLFALLSSAGRGITPQELGVILTRCTACHTYVFIDSQEKHDCAALEGLQAARFPDDREMASYHVLEHLFDDAGGLFAEQLRELLAVCGGCDRVLWEKFSMYHDC</sequence>
<name>A0A8H5BB90_9AGAR</name>
<feature type="region of interest" description="Disordered" evidence="1">
    <location>
        <begin position="254"/>
        <end position="287"/>
    </location>
</feature>
<keyword evidence="3" id="KW-1185">Reference proteome</keyword>
<evidence type="ECO:0000256" key="1">
    <source>
        <dbReference type="SAM" id="MobiDB-lite"/>
    </source>
</evidence>
<feature type="compositionally biased region" description="Polar residues" evidence="1">
    <location>
        <begin position="125"/>
        <end position="136"/>
    </location>
</feature>
<protein>
    <submittedName>
        <fullName evidence="2">Uncharacterized protein</fullName>
    </submittedName>
</protein>
<evidence type="ECO:0000313" key="2">
    <source>
        <dbReference type="EMBL" id="KAF5319893.1"/>
    </source>
</evidence>
<evidence type="ECO:0000313" key="3">
    <source>
        <dbReference type="Proteomes" id="UP000541558"/>
    </source>
</evidence>
<feature type="compositionally biased region" description="Low complexity" evidence="1">
    <location>
        <begin position="258"/>
        <end position="270"/>
    </location>
</feature>
<dbReference type="AlphaFoldDB" id="A0A8H5BB90"/>
<gene>
    <name evidence="2" type="ORF">D9611_011103</name>
</gene>